<protein>
    <submittedName>
        <fullName evidence="1">Uncharacterized protein</fullName>
    </submittedName>
</protein>
<dbReference type="AlphaFoldDB" id="A0A1G9Z337"/>
<evidence type="ECO:0000313" key="2">
    <source>
        <dbReference type="Proteomes" id="UP000199370"/>
    </source>
</evidence>
<accession>A0A1G9Z337</accession>
<proteinExistence type="predicted"/>
<dbReference type="OrthoDB" id="269239at2157"/>
<reference evidence="1 2" key="1">
    <citation type="submission" date="2016-10" db="EMBL/GenBank/DDBJ databases">
        <authorList>
            <person name="de Groot N.N."/>
        </authorList>
    </citation>
    <scope>NUCLEOTIDE SEQUENCE [LARGE SCALE GENOMIC DNA]</scope>
    <source>
        <strain evidence="2">EB21,IBRC-M 10013,KCTC 4048</strain>
    </source>
</reference>
<dbReference type="Proteomes" id="UP000199370">
    <property type="component" value="Unassembled WGS sequence"/>
</dbReference>
<evidence type="ECO:0000313" key="1">
    <source>
        <dbReference type="EMBL" id="SDN15133.1"/>
    </source>
</evidence>
<organism evidence="1 2">
    <name type="scientific">Haloarchaeobius iranensis</name>
    <dbReference type="NCBI Taxonomy" id="996166"/>
    <lineage>
        <taxon>Archaea</taxon>
        <taxon>Methanobacteriati</taxon>
        <taxon>Methanobacteriota</taxon>
        <taxon>Stenosarchaea group</taxon>
        <taxon>Halobacteria</taxon>
        <taxon>Halobacteriales</taxon>
        <taxon>Halorubellaceae</taxon>
        <taxon>Haloarchaeobius</taxon>
    </lineage>
</organism>
<gene>
    <name evidence="1" type="ORF">SAMN05192554_11751</name>
</gene>
<keyword evidence="2" id="KW-1185">Reference proteome</keyword>
<dbReference type="RefSeq" id="WP_089734954.1">
    <property type="nucleotide sequence ID" value="NZ_FNIA01000017.1"/>
</dbReference>
<sequence length="316" mass="35716">MTDVSPSRSGRLTPGQRERFDRLRRTRSLAELADVTAADGEHAAYLAAKREWRALQERRLTPTATSGVPGTTVAVGDREFHVHGITHADTEAERSFLREHVAEFLDAGASVYCEQGIRRMYFDDFDRACEMDDYRWAMQRCRDLDIDSHLADLPGNFEGLLEDVDSLTSELQDAVFTLVEDGNGVYGATLERALGDLASDFLTSHEGLATGDDYESFKLTKRAAADPSRLVHLQYYYRTTFLPQPLEREWLRRHDPELELLTHARNERMADYGVSHTSPGDTVHLLVGAAHQPGIEYYLDRFDAGERTLDGFELTE</sequence>
<dbReference type="EMBL" id="FNIA01000017">
    <property type="protein sequence ID" value="SDN15133.1"/>
    <property type="molecule type" value="Genomic_DNA"/>
</dbReference>
<dbReference type="STRING" id="996166.SAMN05192554_11751"/>
<name>A0A1G9Z337_9EURY</name>